<comment type="similarity">
    <text evidence="2 15">Belongs to the FPG family.</text>
</comment>
<keyword evidence="13 15" id="KW-0326">Glycosidase</keyword>
<keyword evidence="4 15" id="KW-0479">Metal-binding</keyword>
<dbReference type="HAMAP" id="MF_00103">
    <property type="entry name" value="Fapy_DNA_glycosyl"/>
    <property type="match status" value="1"/>
</dbReference>
<reference evidence="18 19" key="1">
    <citation type="submission" date="2023-01" db="EMBL/GenBank/DDBJ databases">
        <title>Psychrosphaera sp. nov., isolated from marine algae.</title>
        <authorList>
            <person name="Bayburt H."/>
            <person name="Choi B.J."/>
            <person name="Kim J.M."/>
            <person name="Choi D.G."/>
            <person name="Jeon C.O."/>
        </authorList>
    </citation>
    <scope>NUCLEOTIDE SEQUENCE [LARGE SCALE GENOMIC DNA]</scope>
    <source>
        <strain evidence="18 19">G1-22</strain>
    </source>
</reference>
<dbReference type="Gene3D" id="3.20.190.10">
    <property type="entry name" value="MutM-like, N-terminal"/>
    <property type="match status" value="1"/>
</dbReference>
<evidence type="ECO:0000256" key="7">
    <source>
        <dbReference type="ARBA" id="ARBA00022801"/>
    </source>
</evidence>
<evidence type="ECO:0000256" key="3">
    <source>
        <dbReference type="ARBA" id="ARBA00011245"/>
    </source>
</evidence>
<protein>
    <recommendedName>
        <fullName evidence="15">Formamidopyrimidine-DNA glycosylase</fullName>
        <shortName evidence="15">Fapy-DNA glycosylase</shortName>
        <ecNumber evidence="15">3.2.2.23</ecNumber>
    </recommendedName>
    <alternativeName>
        <fullName evidence="15">DNA-(apurinic or apyrimidinic site) lyase MutM</fullName>
        <shortName evidence="15">AP lyase MutM</shortName>
        <ecNumber evidence="15">4.2.99.18</ecNumber>
    </alternativeName>
</protein>
<keyword evidence="7 15" id="KW-0378">Hydrolase</keyword>
<feature type="binding site" evidence="15">
    <location>
        <position position="150"/>
    </location>
    <ligand>
        <name>DNA</name>
        <dbReference type="ChEBI" id="CHEBI:16991"/>
    </ligand>
</feature>
<dbReference type="SUPFAM" id="SSF57716">
    <property type="entry name" value="Glucocorticoid receptor-like (DNA-binding domain)"/>
    <property type="match status" value="1"/>
</dbReference>
<evidence type="ECO:0000256" key="1">
    <source>
        <dbReference type="ARBA" id="ARBA00001668"/>
    </source>
</evidence>
<evidence type="ECO:0000256" key="8">
    <source>
        <dbReference type="ARBA" id="ARBA00022833"/>
    </source>
</evidence>
<accession>A0ABT5FFY5</accession>
<dbReference type="EC" id="4.2.99.18" evidence="15"/>
<dbReference type="InterPro" id="IPR012319">
    <property type="entry name" value="FPG_cat"/>
</dbReference>
<dbReference type="NCBIfam" id="NF002211">
    <property type="entry name" value="PRK01103.1"/>
    <property type="match status" value="1"/>
</dbReference>
<feature type="active site" description="Proton donor" evidence="15">
    <location>
        <position position="3"/>
    </location>
</feature>
<comment type="function">
    <text evidence="15">Involved in base excision repair of DNA damaged by oxidation or by mutagenic agents. Acts as DNA glycosylase that recognizes and removes damaged bases. Has a preference for oxidized purines, such as 7,8-dihydro-8-oxoguanine (8-oxoG). Has AP (apurinic/apyrimidinic) lyase activity and introduces nicks in the DNA strand. Cleaves the DNA backbone by beta-delta elimination to generate a single-strand break at the site of the removed base with both 3'- and 5'-phosphates.</text>
</comment>
<keyword evidence="6 15" id="KW-0863">Zinc-finger</keyword>
<keyword evidence="9 15" id="KW-0238">DNA-binding</keyword>
<dbReference type="Pfam" id="PF06831">
    <property type="entry name" value="H2TH"/>
    <property type="match status" value="1"/>
</dbReference>
<dbReference type="SMART" id="SM00898">
    <property type="entry name" value="Fapy_DNA_glyco"/>
    <property type="match status" value="1"/>
</dbReference>
<dbReference type="RefSeq" id="WP_272180930.1">
    <property type="nucleotide sequence ID" value="NZ_JAQOMS010000002.1"/>
</dbReference>
<evidence type="ECO:0000256" key="11">
    <source>
        <dbReference type="ARBA" id="ARBA00023239"/>
    </source>
</evidence>
<feature type="domain" description="FPG-type" evidence="16">
    <location>
        <begin position="235"/>
        <end position="269"/>
    </location>
</feature>
<feature type="active site" description="Proton donor; for beta-elimination activity" evidence="15">
    <location>
        <position position="57"/>
    </location>
</feature>
<keyword evidence="10 15" id="KW-0234">DNA repair</keyword>
<feature type="active site" description="Schiff-base intermediate with DNA" evidence="15">
    <location>
        <position position="2"/>
    </location>
</feature>
<dbReference type="EMBL" id="JAQOMS010000002">
    <property type="protein sequence ID" value="MDC2889506.1"/>
    <property type="molecule type" value="Genomic_DNA"/>
</dbReference>
<evidence type="ECO:0000313" key="18">
    <source>
        <dbReference type="EMBL" id="MDC2889506.1"/>
    </source>
</evidence>
<comment type="catalytic activity">
    <reaction evidence="1 15">
        <text>Hydrolysis of DNA containing ring-opened 7-methylguanine residues, releasing 2,6-diamino-4-hydroxy-5-(N-methyl)formamidopyrimidine.</text>
        <dbReference type="EC" id="3.2.2.23"/>
    </reaction>
</comment>
<dbReference type="GO" id="GO:0008534">
    <property type="term" value="F:oxidized purine nucleobase lesion DNA N-glycosylase activity"/>
    <property type="evidence" value="ECO:0007669"/>
    <property type="project" value="UniProtKB-EC"/>
</dbReference>
<dbReference type="InterPro" id="IPR035937">
    <property type="entry name" value="FPG_N"/>
</dbReference>
<dbReference type="PANTHER" id="PTHR22993:SF9">
    <property type="entry name" value="FORMAMIDOPYRIMIDINE-DNA GLYCOSYLASE"/>
    <property type="match status" value="1"/>
</dbReference>
<dbReference type="Proteomes" id="UP001528411">
    <property type="component" value="Unassembled WGS sequence"/>
</dbReference>
<comment type="catalytic activity">
    <reaction evidence="14 15">
        <text>2'-deoxyribonucleotide-(2'-deoxyribose 5'-phosphate)-2'-deoxyribonucleotide-DNA = a 3'-end 2'-deoxyribonucleotide-(2,3-dehydro-2,3-deoxyribose 5'-phosphate)-DNA + a 5'-end 5'-phospho-2'-deoxyribonucleoside-DNA + H(+)</text>
        <dbReference type="Rhea" id="RHEA:66592"/>
        <dbReference type="Rhea" id="RHEA-COMP:13180"/>
        <dbReference type="Rhea" id="RHEA-COMP:16897"/>
        <dbReference type="Rhea" id="RHEA-COMP:17067"/>
        <dbReference type="ChEBI" id="CHEBI:15378"/>
        <dbReference type="ChEBI" id="CHEBI:136412"/>
        <dbReference type="ChEBI" id="CHEBI:157695"/>
        <dbReference type="ChEBI" id="CHEBI:167181"/>
        <dbReference type="EC" id="4.2.99.18"/>
    </reaction>
</comment>
<evidence type="ECO:0000256" key="2">
    <source>
        <dbReference type="ARBA" id="ARBA00009409"/>
    </source>
</evidence>
<dbReference type="NCBIfam" id="TIGR00577">
    <property type="entry name" value="fpg"/>
    <property type="match status" value="1"/>
</dbReference>
<dbReference type="SUPFAM" id="SSF81624">
    <property type="entry name" value="N-terminal domain of MutM-like DNA repair proteins"/>
    <property type="match status" value="1"/>
</dbReference>
<dbReference type="EC" id="3.2.2.23" evidence="15"/>
<evidence type="ECO:0000256" key="9">
    <source>
        <dbReference type="ARBA" id="ARBA00023125"/>
    </source>
</evidence>
<gene>
    <name evidence="15 18" type="primary">mutM</name>
    <name evidence="15" type="synonym">fpg</name>
    <name evidence="18" type="ORF">PN838_12900</name>
</gene>
<dbReference type="PROSITE" id="PS51068">
    <property type="entry name" value="FPG_CAT"/>
    <property type="match status" value="1"/>
</dbReference>
<sequence>MPELPEVEVSRMGIEPHVLDQKVVAVVIRNKQLRWPIPDEVHLLVGSPITAVTRRAKYLMLESEKGSAILHLGMSGKLRIIDKAVPVEKHDHVDIEFENGLVLRLNDPRRFGAFLWQEAGQQHSLLLKLGPEPLTDEFDDKRLFEKSRNKTGPVKNFIMDNHVVVGVGNIYANESLFKAGIDPRRPAGKISKKRYQLLTEKIKETLALAIKQGGTTLKDFTQSDGNPGYFAQELLVYGRGGKACTNCESTLLEVKIGQRATVFCKGCQR</sequence>
<evidence type="ECO:0000256" key="5">
    <source>
        <dbReference type="ARBA" id="ARBA00022763"/>
    </source>
</evidence>
<evidence type="ECO:0000256" key="14">
    <source>
        <dbReference type="ARBA" id="ARBA00044632"/>
    </source>
</evidence>
<evidence type="ECO:0000259" key="16">
    <source>
        <dbReference type="PROSITE" id="PS51066"/>
    </source>
</evidence>
<dbReference type="InterPro" id="IPR015886">
    <property type="entry name" value="H2TH_FPG"/>
</dbReference>
<evidence type="ECO:0000256" key="4">
    <source>
        <dbReference type="ARBA" id="ARBA00022723"/>
    </source>
</evidence>
<dbReference type="PROSITE" id="PS51066">
    <property type="entry name" value="ZF_FPG_2"/>
    <property type="match status" value="1"/>
</dbReference>
<evidence type="ECO:0000256" key="10">
    <source>
        <dbReference type="ARBA" id="ARBA00023204"/>
    </source>
</evidence>
<dbReference type="SUPFAM" id="SSF46946">
    <property type="entry name" value="S13-like H2TH domain"/>
    <property type="match status" value="1"/>
</dbReference>
<evidence type="ECO:0000313" key="19">
    <source>
        <dbReference type="Proteomes" id="UP001528411"/>
    </source>
</evidence>
<dbReference type="PANTHER" id="PTHR22993">
    <property type="entry name" value="FORMAMIDOPYRIMIDINE-DNA GLYCOSYLASE"/>
    <property type="match status" value="1"/>
</dbReference>
<organism evidence="18 19">
    <name type="scientific">Psychrosphaera algicola</name>
    <dbReference type="NCBI Taxonomy" id="3023714"/>
    <lineage>
        <taxon>Bacteria</taxon>
        <taxon>Pseudomonadati</taxon>
        <taxon>Pseudomonadota</taxon>
        <taxon>Gammaproteobacteria</taxon>
        <taxon>Alteromonadales</taxon>
        <taxon>Pseudoalteromonadaceae</taxon>
        <taxon>Psychrosphaera</taxon>
    </lineage>
</organism>
<comment type="cofactor">
    <cofactor evidence="15">
        <name>Zn(2+)</name>
        <dbReference type="ChEBI" id="CHEBI:29105"/>
    </cofactor>
    <text evidence="15">Binds 1 zinc ion per subunit.</text>
</comment>
<evidence type="ECO:0000256" key="6">
    <source>
        <dbReference type="ARBA" id="ARBA00022771"/>
    </source>
</evidence>
<evidence type="ECO:0000256" key="15">
    <source>
        <dbReference type="HAMAP-Rule" id="MF_00103"/>
    </source>
</evidence>
<feature type="binding site" evidence="15">
    <location>
        <position position="90"/>
    </location>
    <ligand>
        <name>DNA</name>
        <dbReference type="ChEBI" id="CHEBI:16991"/>
    </ligand>
</feature>
<comment type="caution">
    <text evidence="18">The sequence shown here is derived from an EMBL/GenBank/DDBJ whole genome shotgun (WGS) entry which is preliminary data.</text>
</comment>
<dbReference type="GO" id="GO:0140078">
    <property type="term" value="F:class I DNA-(apurinic or apyrimidinic site) endonuclease activity"/>
    <property type="evidence" value="ECO:0007669"/>
    <property type="project" value="UniProtKB-EC"/>
</dbReference>
<evidence type="ECO:0000259" key="17">
    <source>
        <dbReference type="PROSITE" id="PS51068"/>
    </source>
</evidence>
<keyword evidence="12 15" id="KW-0511">Multifunctional enzyme</keyword>
<keyword evidence="5 15" id="KW-0227">DNA damage</keyword>
<dbReference type="Gene3D" id="1.10.8.50">
    <property type="match status" value="1"/>
</dbReference>
<dbReference type="CDD" id="cd08966">
    <property type="entry name" value="EcFpg-like_N"/>
    <property type="match status" value="1"/>
</dbReference>
<keyword evidence="8 15" id="KW-0862">Zinc</keyword>
<name>A0ABT5FFY5_9GAMM</name>
<dbReference type="InterPro" id="IPR010979">
    <property type="entry name" value="Ribosomal_uS13-like_H2TH"/>
</dbReference>
<dbReference type="InterPro" id="IPR020629">
    <property type="entry name" value="FPG_Glyclase"/>
</dbReference>
<comment type="subunit">
    <text evidence="3 15">Monomer.</text>
</comment>
<feature type="domain" description="Formamidopyrimidine-DNA glycosylase catalytic" evidence="17">
    <location>
        <begin position="2"/>
        <end position="112"/>
    </location>
</feature>
<keyword evidence="11 15" id="KW-0456">Lyase</keyword>
<proteinExistence type="inferred from homology"/>
<feature type="binding site" evidence="15">
    <location>
        <position position="109"/>
    </location>
    <ligand>
        <name>DNA</name>
        <dbReference type="ChEBI" id="CHEBI:16991"/>
    </ligand>
</feature>
<feature type="active site" description="Proton donor; for delta-elimination activity" evidence="15">
    <location>
        <position position="259"/>
    </location>
</feature>
<dbReference type="Pfam" id="PF01149">
    <property type="entry name" value="Fapy_DNA_glyco"/>
    <property type="match status" value="1"/>
</dbReference>
<evidence type="ECO:0000256" key="12">
    <source>
        <dbReference type="ARBA" id="ARBA00023268"/>
    </source>
</evidence>
<keyword evidence="19" id="KW-1185">Reference proteome</keyword>
<dbReference type="InterPro" id="IPR000214">
    <property type="entry name" value="Znf_DNA_glyclase/AP_lyase"/>
</dbReference>
<evidence type="ECO:0000256" key="13">
    <source>
        <dbReference type="ARBA" id="ARBA00023295"/>
    </source>
</evidence>
<dbReference type="SMART" id="SM01232">
    <property type="entry name" value="H2TH"/>
    <property type="match status" value="1"/>
</dbReference>